<evidence type="ECO:0000313" key="2">
    <source>
        <dbReference type="EMBL" id="SKC43154.1"/>
    </source>
</evidence>
<dbReference type="Proteomes" id="UP000190961">
    <property type="component" value="Unassembled WGS sequence"/>
</dbReference>
<feature type="domain" description="Probable zinc-binding" evidence="1">
    <location>
        <begin position="68"/>
        <end position="111"/>
    </location>
</feature>
<sequence>MTISLSVMGKIAKKEFKHYKELNIDIYSAFMNSDFEWACDTCLTTKKAVLANTGLQTPSMNPHLAYFDKNLICKSCGEEFLFTKEEKRFWFEVLKFWIDSEPVSCLKCRREIRVLKSENKILSEILKKELAQISIEELGKVIEVYRKWDKNDRVAFYEAQLKKRRKAATSS</sequence>
<organism evidence="2 3">
    <name type="scientific">Ohtaekwangia koreensis</name>
    <dbReference type="NCBI Taxonomy" id="688867"/>
    <lineage>
        <taxon>Bacteria</taxon>
        <taxon>Pseudomonadati</taxon>
        <taxon>Bacteroidota</taxon>
        <taxon>Cytophagia</taxon>
        <taxon>Cytophagales</taxon>
        <taxon>Fulvivirgaceae</taxon>
        <taxon>Ohtaekwangia</taxon>
    </lineage>
</organism>
<dbReference type="STRING" id="688867.SAMN05660236_0452"/>
<gene>
    <name evidence="2" type="ORF">SAMN05660236_0452</name>
</gene>
<protein>
    <submittedName>
        <fullName evidence="2">Probable zinc-ribbon domain-containing protein</fullName>
    </submittedName>
</protein>
<dbReference type="AlphaFoldDB" id="A0A1T5IVK7"/>
<proteinExistence type="predicted"/>
<reference evidence="2 3" key="1">
    <citation type="submission" date="2017-02" db="EMBL/GenBank/DDBJ databases">
        <authorList>
            <person name="Peterson S.W."/>
        </authorList>
    </citation>
    <scope>NUCLEOTIDE SEQUENCE [LARGE SCALE GENOMIC DNA]</scope>
    <source>
        <strain evidence="2 3">DSM 25262</strain>
    </source>
</reference>
<evidence type="ECO:0000259" key="1">
    <source>
        <dbReference type="Pfam" id="PF13451"/>
    </source>
</evidence>
<name>A0A1T5IVK7_9BACT</name>
<keyword evidence="3" id="KW-1185">Reference proteome</keyword>
<evidence type="ECO:0000313" key="3">
    <source>
        <dbReference type="Proteomes" id="UP000190961"/>
    </source>
</evidence>
<dbReference type="InterPro" id="IPR025306">
    <property type="entry name" value="Zn-bnd_dom_prob"/>
</dbReference>
<dbReference type="Pfam" id="PF13451">
    <property type="entry name" value="zf_Tbcl"/>
    <property type="match status" value="1"/>
</dbReference>
<accession>A0A1T5IVK7</accession>
<dbReference type="EMBL" id="FUZU01000001">
    <property type="protein sequence ID" value="SKC43154.1"/>
    <property type="molecule type" value="Genomic_DNA"/>
</dbReference>